<dbReference type="InterPro" id="IPR059002">
    <property type="entry name" value="IBH1_N"/>
</dbReference>
<dbReference type="GO" id="GO:0000976">
    <property type="term" value="F:transcription cis-regulatory region binding"/>
    <property type="evidence" value="ECO:0007669"/>
    <property type="project" value="UniProtKB-ARBA"/>
</dbReference>
<keyword evidence="3" id="KW-0804">Transcription</keyword>
<evidence type="ECO:0000313" key="8">
    <source>
        <dbReference type="Proteomes" id="UP000243975"/>
    </source>
</evidence>
<keyword evidence="8" id="KW-1185">Reference proteome</keyword>
<feature type="domain" description="IBH1-like N-terminal" evidence="6">
    <location>
        <begin position="76"/>
        <end position="137"/>
    </location>
</feature>
<organism evidence="7 8">
    <name type="scientific">Cynara cardunculus var. scolymus</name>
    <name type="common">Globe artichoke</name>
    <name type="synonym">Cynara scolymus</name>
    <dbReference type="NCBI Taxonomy" id="59895"/>
    <lineage>
        <taxon>Eukaryota</taxon>
        <taxon>Viridiplantae</taxon>
        <taxon>Streptophyta</taxon>
        <taxon>Embryophyta</taxon>
        <taxon>Tracheophyta</taxon>
        <taxon>Spermatophyta</taxon>
        <taxon>Magnoliopsida</taxon>
        <taxon>eudicotyledons</taxon>
        <taxon>Gunneridae</taxon>
        <taxon>Pentapetalae</taxon>
        <taxon>asterids</taxon>
        <taxon>campanulids</taxon>
        <taxon>Asterales</taxon>
        <taxon>Asteraceae</taxon>
        <taxon>Carduoideae</taxon>
        <taxon>Cardueae</taxon>
        <taxon>Carduinae</taxon>
        <taxon>Cynara</taxon>
    </lineage>
</organism>
<keyword evidence="5" id="KW-0812">Transmembrane</keyword>
<keyword evidence="4" id="KW-0539">Nucleus</keyword>
<proteinExistence type="predicted"/>
<keyword evidence="5" id="KW-1133">Transmembrane helix</keyword>
<evidence type="ECO:0000256" key="3">
    <source>
        <dbReference type="ARBA" id="ARBA00023163"/>
    </source>
</evidence>
<name>A0A103Y2K7_CYNCS</name>
<dbReference type="Pfam" id="PF26576">
    <property type="entry name" value="IBH1_N"/>
    <property type="match status" value="1"/>
</dbReference>
<dbReference type="GO" id="GO:0046983">
    <property type="term" value="F:protein dimerization activity"/>
    <property type="evidence" value="ECO:0007669"/>
    <property type="project" value="InterPro"/>
</dbReference>
<dbReference type="GO" id="GO:0005634">
    <property type="term" value="C:nucleus"/>
    <property type="evidence" value="ECO:0007669"/>
    <property type="project" value="UniProtKB-SubCell"/>
</dbReference>
<feature type="transmembrane region" description="Helical" evidence="5">
    <location>
        <begin position="12"/>
        <end position="31"/>
    </location>
</feature>
<dbReference type="InterPro" id="IPR044660">
    <property type="entry name" value="IBH1-like"/>
</dbReference>
<keyword evidence="5" id="KW-0472">Membrane</keyword>
<feature type="non-terminal residue" evidence="7">
    <location>
        <position position="1"/>
    </location>
</feature>
<evidence type="ECO:0000256" key="5">
    <source>
        <dbReference type="SAM" id="Phobius"/>
    </source>
</evidence>
<dbReference type="STRING" id="59895.A0A103Y2K7"/>
<gene>
    <name evidence="7" type="ORF">Ccrd_020386</name>
</gene>
<dbReference type="PANTHER" id="PTHR33124">
    <property type="entry name" value="TRANSCRIPTION FACTOR IBH1-LIKE 1"/>
    <property type="match status" value="1"/>
</dbReference>
<sequence length="268" mass="30820">DKKQINKAFNSILILLNSFFHSFIFYCYSFVASQHHHHHHFISFFHFYTSHGYITFNLLISSRIEGNIYKMHTSSSNLKREFLKKWVRGLQICCSSKKEMDLQERKKKIKLCADIALASAKNATTSWSNALISEAKKDGENAILVDNLVGPESYFEPTKTAHRTTGNCHRRVRSKKILKKSCNVGQRFKKKMGPPRFDLATYVAKRLVKKRTQVLKRLVPGGEAMDEFSLIKEALDYILSLRVQVDVMRSFANATELLNQSHVSSIVD</sequence>
<keyword evidence="2" id="KW-0805">Transcription regulation</keyword>
<dbReference type="InterPro" id="IPR036638">
    <property type="entry name" value="HLH_DNA-bd_sf"/>
</dbReference>
<protein>
    <submittedName>
        <fullName evidence="7">Myc-type, basic helix-loop-helix (BHLH) domain-containing protein</fullName>
    </submittedName>
</protein>
<comment type="caution">
    <text evidence="7">The sequence shown here is derived from an EMBL/GenBank/DDBJ whole genome shotgun (WGS) entry which is preliminary data.</text>
</comment>
<evidence type="ECO:0000259" key="6">
    <source>
        <dbReference type="Pfam" id="PF26576"/>
    </source>
</evidence>
<dbReference type="OMA" id="ARWPRAI"/>
<dbReference type="PANTHER" id="PTHR33124:SF5">
    <property type="entry name" value="TRANSCRIPTION FACTOR IBH1-LIKE 1"/>
    <property type="match status" value="1"/>
</dbReference>
<evidence type="ECO:0000256" key="2">
    <source>
        <dbReference type="ARBA" id="ARBA00023015"/>
    </source>
</evidence>
<reference evidence="7 8" key="1">
    <citation type="journal article" date="2016" name="Sci. Rep.">
        <title>The genome sequence of the outbreeding globe artichoke constructed de novo incorporating a phase-aware low-pass sequencing strategy of F1 progeny.</title>
        <authorList>
            <person name="Scaglione D."/>
            <person name="Reyes-Chin-Wo S."/>
            <person name="Acquadro A."/>
            <person name="Froenicke L."/>
            <person name="Portis E."/>
            <person name="Beitel C."/>
            <person name="Tirone M."/>
            <person name="Mauro R."/>
            <person name="Lo Monaco A."/>
            <person name="Mauromicale G."/>
            <person name="Faccioli P."/>
            <person name="Cattivelli L."/>
            <person name="Rieseberg L."/>
            <person name="Michelmore R."/>
            <person name="Lanteri S."/>
        </authorList>
    </citation>
    <scope>NUCLEOTIDE SEQUENCE [LARGE SCALE GENOMIC DNA]</scope>
    <source>
        <strain evidence="7">2C</strain>
    </source>
</reference>
<comment type="subcellular location">
    <subcellularLocation>
        <location evidence="1">Nucleus</location>
    </subcellularLocation>
</comment>
<evidence type="ECO:0000256" key="1">
    <source>
        <dbReference type="ARBA" id="ARBA00004123"/>
    </source>
</evidence>
<evidence type="ECO:0000313" key="7">
    <source>
        <dbReference type="EMBL" id="KVI01346.1"/>
    </source>
</evidence>
<dbReference type="Proteomes" id="UP000243975">
    <property type="component" value="Unassembled WGS sequence"/>
</dbReference>
<accession>A0A103Y2K7</accession>
<dbReference type="CDD" id="cd11444">
    <property type="entry name" value="bHLH_AtIBH1_like"/>
    <property type="match status" value="1"/>
</dbReference>
<dbReference type="InterPro" id="IPR044549">
    <property type="entry name" value="bHLH_AtIBH1-like"/>
</dbReference>
<dbReference type="SUPFAM" id="SSF47459">
    <property type="entry name" value="HLH, helix-loop-helix DNA-binding domain"/>
    <property type="match status" value="1"/>
</dbReference>
<dbReference type="Gramene" id="KVI01346">
    <property type="protein sequence ID" value="KVI01346"/>
    <property type="gene ID" value="Ccrd_020386"/>
</dbReference>
<dbReference type="AlphaFoldDB" id="A0A103Y2K7"/>
<dbReference type="GO" id="GO:0006355">
    <property type="term" value="P:regulation of DNA-templated transcription"/>
    <property type="evidence" value="ECO:0007669"/>
    <property type="project" value="InterPro"/>
</dbReference>
<dbReference type="EMBL" id="LEKV01003118">
    <property type="protein sequence ID" value="KVI01346.1"/>
    <property type="molecule type" value="Genomic_DNA"/>
</dbReference>
<evidence type="ECO:0000256" key="4">
    <source>
        <dbReference type="ARBA" id="ARBA00023242"/>
    </source>
</evidence>